<evidence type="ECO:0000313" key="7">
    <source>
        <dbReference type="Proteomes" id="UP000230842"/>
    </source>
</evidence>
<dbReference type="RefSeq" id="WP_039340522.1">
    <property type="nucleotide sequence ID" value="NZ_PGEZ01000002.1"/>
</dbReference>
<dbReference type="InterPro" id="IPR050492">
    <property type="entry name" value="Bact_metal-bind_prot9"/>
</dbReference>
<keyword evidence="3 5" id="KW-0732">Signal</keyword>
<dbReference type="Proteomes" id="UP000230842">
    <property type="component" value="Unassembled WGS sequence"/>
</dbReference>
<evidence type="ECO:0000256" key="3">
    <source>
        <dbReference type="ARBA" id="ARBA00022729"/>
    </source>
</evidence>
<proteinExistence type="inferred from homology"/>
<evidence type="ECO:0000313" key="6">
    <source>
        <dbReference type="EMBL" id="PJJ54061.1"/>
    </source>
</evidence>
<sequence length="332" mass="35144">MKIRTAALAATAALTVPALAACGSDGSADDGTIDVVAGAYPFAWVTEQIGGTMVDVDNLTQPGVEPHDLELTPKQVGAVNDADLVVFLHGFQPPVDDALDQSALSDEARLDVADVVDLLTMDSDGHEHEAEVGEHGEEEHGEEEHGEEEHGADDGHDHGSLDPHVWLDPARTAQIAEAVRDRLSEIDPDNAAAYDTNATKLLDRLTRLDTDFSDGLASCTLRTFVTSHAAFGYLADAYDLEQVPIAGIEPNTEPSPQDLVDIADTVEAEGVTTIFTESLTSPKIAETVASETGATTAVLDPIEGLTDDTADEDYLSLMRSNLTALQKANDCS</sequence>
<keyword evidence="2" id="KW-0813">Transport</keyword>
<comment type="caution">
    <text evidence="6">The sequence shown here is derived from an EMBL/GenBank/DDBJ whole genome shotgun (WGS) entry which is preliminary data.</text>
</comment>
<feature type="region of interest" description="Disordered" evidence="4">
    <location>
        <begin position="126"/>
        <end position="165"/>
    </location>
</feature>
<dbReference type="InterPro" id="IPR006127">
    <property type="entry name" value="ZnuA-like"/>
</dbReference>
<feature type="signal peptide" evidence="5">
    <location>
        <begin position="1"/>
        <end position="20"/>
    </location>
</feature>
<evidence type="ECO:0000256" key="2">
    <source>
        <dbReference type="ARBA" id="ARBA00022448"/>
    </source>
</evidence>
<feature type="compositionally biased region" description="Basic and acidic residues" evidence="4">
    <location>
        <begin position="126"/>
        <end position="138"/>
    </location>
</feature>
<dbReference type="GO" id="GO:0030001">
    <property type="term" value="P:metal ion transport"/>
    <property type="evidence" value="ECO:0007669"/>
    <property type="project" value="InterPro"/>
</dbReference>
<organism evidence="6 7">
    <name type="scientific">Mumia flava</name>
    <dbReference type="NCBI Taxonomy" id="1348852"/>
    <lineage>
        <taxon>Bacteria</taxon>
        <taxon>Bacillati</taxon>
        <taxon>Actinomycetota</taxon>
        <taxon>Actinomycetes</taxon>
        <taxon>Propionibacteriales</taxon>
        <taxon>Nocardioidaceae</taxon>
        <taxon>Mumia</taxon>
    </lineage>
</organism>
<accession>A0A0B2BU09</accession>
<feature type="chain" id="PRO_5039154553" evidence="5">
    <location>
        <begin position="21"/>
        <end position="332"/>
    </location>
</feature>
<protein>
    <submittedName>
        <fullName evidence="6">Zinc transport system substrate-binding protein</fullName>
    </submittedName>
</protein>
<dbReference type="PANTHER" id="PTHR42953:SF3">
    <property type="entry name" value="HIGH-AFFINITY ZINC UPTAKE SYSTEM PROTEIN ZNUA"/>
    <property type="match status" value="1"/>
</dbReference>
<comment type="similarity">
    <text evidence="1">Belongs to the bacterial solute-binding protein 9 family.</text>
</comment>
<dbReference type="GO" id="GO:0046872">
    <property type="term" value="F:metal ion binding"/>
    <property type="evidence" value="ECO:0007669"/>
    <property type="project" value="InterPro"/>
</dbReference>
<dbReference type="Gene3D" id="3.40.50.1980">
    <property type="entry name" value="Nitrogenase molybdenum iron protein domain"/>
    <property type="match status" value="2"/>
</dbReference>
<evidence type="ECO:0000256" key="1">
    <source>
        <dbReference type="ARBA" id="ARBA00011028"/>
    </source>
</evidence>
<dbReference type="SUPFAM" id="SSF53807">
    <property type="entry name" value="Helical backbone' metal receptor"/>
    <property type="match status" value="1"/>
</dbReference>
<gene>
    <name evidence="6" type="ORF">CLV56_3565</name>
</gene>
<feature type="compositionally biased region" description="Basic and acidic residues" evidence="4">
    <location>
        <begin position="147"/>
        <end position="161"/>
    </location>
</feature>
<dbReference type="EMBL" id="PGEZ01000002">
    <property type="protein sequence ID" value="PJJ54061.1"/>
    <property type="molecule type" value="Genomic_DNA"/>
</dbReference>
<keyword evidence="7" id="KW-1185">Reference proteome</keyword>
<evidence type="ECO:0000256" key="5">
    <source>
        <dbReference type="SAM" id="SignalP"/>
    </source>
</evidence>
<dbReference type="PROSITE" id="PS51257">
    <property type="entry name" value="PROKAR_LIPOPROTEIN"/>
    <property type="match status" value="1"/>
</dbReference>
<reference evidence="6 7" key="1">
    <citation type="submission" date="2017-11" db="EMBL/GenBank/DDBJ databases">
        <title>Genomic Encyclopedia of Archaeal and Bacterial Type Strains, Phase II (KMG-II): From Individual Species to Whole Genera.</title>
        <authorList>
            <person name="Goeker M."/>
        </authorList>
    </citation>
    <scope>NUCLEOTIDE SEQUENCE [LARGE SCALE GENOMIC DNA]</scope>
    <source>
        <strain evidence="6 7">DSM 27763</strain>
    </source>
</reference>
<dbReference type="OrthoDB" id="9810636at2"/>
<dbReference type="AlphaFoldDB" id="A0A0B2BU09"/>
<dbReference type="Pfam" id="PF01297">
    <property type="entry name" value="ZnuA"/>
    <property type="match status" value="1"/>
</dbReference>
<evidence type="ECO:0000256" key="4">
    <source>
        <dbReference type="SAM" id="MobiDB-lite"/>
    </source>
</evidence>
<name>A0A0B2BU09_9ACTN</name>
<dbReference type="PANTHER" id="PTHR42953">
    <property type="entry name" value="HIGH-AFFINITY ZINC UPTAKE SYSTEM PROTEIN ZNUA-RELATED"/>
    <property type="match status" value="1"/>
</dbReference>